<evidence type="ECO:0000313" key="1">
    <source>
        <dbReference type="EMBL" id="CAG9839310.1"/>
    </source>
</evidence>
<dbReference type="OrthoDB" id="425681at2759"/>
<sequence>MIISKKNITGANLYVNQMRIKRVSQYNYLRTITNESWDNTQEIKYRIEKAKSASLTMSSVFKSRILSVSVRSVNLDIEGGNSIKTSGF</sequence>
<name>A0A9N9TDF3_DIABA</name>
<protein>
    <submittedName>
        <fullName evidence="1">Uncharacterized protein</fullName>
    </submittedName>
</protein>
<keyword evidence="2" id="KW-1185">Reference proteome</keyword>
<organism evidence="1 2">
    <name type="scientific">Diabrotica balteata</name>
    <name type="common">Banded cucumber beetle</name>
    <dbReference type="NCBI Taxonomy" id="107213"/>
    <lineage>
        <taxon>Eukaryota</taxon>
        <taxon>Metazoa</taxon>
        <taxon>Ecdysozoa</taxon>
        <taxon>Arthropoda</taxon>
        <taxon>Hexapoda</taxon>
        <taxon>Insecta</taxon>
        <taxon>Pterygota</taxon>
        <taxon>Neoptera</taxon>
        <taxon>Endopterygota</taxon>
        <taxon>Coleoptera</taxon>
        <taxon>Polyphaga</taxon>
        <taxon>Cucujiformia</taxon>
        <taxon>Chrysomeloidea</taxon>
        <taxon>Chrysomelidae</taxon>
        <taxon>Galerucinae</taxon>
        <taxon>Diabroticina</taxon>
        <taxon>Diabroticites</taxon>
        <taxon>Diabrotica</taxon>
    </lineage>
</organism>
<reference evidence="1" key="1">
    <citation type="submission" date="2022-01" db="EMBL/GenBank/DDBJ databases">
        <authorList>
            <person name="King R."/>
        </authorList>
    </citation>
    <scope>NUCLEOTIDE SEQUENCE</scope>
</reference>
<accession>A0A9N9TDF3</accession>
<proteinExistence type="predicted"/>
<dbReference type="EMBL" id="OU898283">
    <property type="protein sequence ID" value="CAG9839310.1"/>
    <property type="molecule type" value="Genomic_DNA"/>
</dbReference>
<gene>
    <name evidence="1" type="ORF">DIABBA_LOCUS12088</name>
</gene>
<dbReference type="Proteomes" id="UP001153709">
    <property type="component" value="Chromosome 8"/>
</dbReference>
<evidence type="ECO:0000313" key="2">
    <source>
        <dbReference type="Proteomes" id="UP001153709"/>
    </source>
</evidence>
<dbReference type="AlphaFoldDB" id="A0A9N9TDF3"/>